<accession>A0A6A4HZL9</accession>
<dbReference type="EMBL" id="ML769427">
    <property type="protein sequence ID" value="KAE9403223.1"/>
    <property type="molecule type" value="Genomic_DNA"/>
</dbReference>
<organism evidence="4 5">
    <name type="scientific">Gymnopus androsaceus JB14</name>
    <dbReference type="NCBI Taxonomy" id="1447944"/>
    <lineage>
        <taxon>Eukaryota</taxon>
        <taxon>Fungi</taxon>
        <taxon>Dikarya</taxon>
        <taxon>Basidiomycota</taxon>
        <taxon>Agaricomycotina</taxon>
        <taxon>Agaricomycetes</taxon>
        <taxon>Agaricomycetidae</taxon>
        <taxon>Agaricales</taxon>
        <taxon>Marasmiineae</taxon>
        <taxon>Omphalotaceae</taxon>
        <taxon>Gymnopus</taxon>
    </lineage>
</organism>
<evidence type="ECO:0000256" key="3">
    <source>
        <dbReference type="ARBA" id="ARBA00023002"/>
    </source>
</evidence>
<keyword evidence="5" id="KW-1185">Reference proteome</keyword>
<dbReference type="Gene3D" id="3.40.50.720">
    <property type="entry name" value="NAD(P)-binding Rossmann-like Domain"/>
    <property type="match status" value="1"/>
</dbReference>
<protein>
    <submittedName>
        <fullName evidence="4">NAD(P)-binding protein</fullName>
    </submittedName>
</protein>
<dbReference type="SUPFAM" id="SSF51735">
    <property type="entry name" value="NAD(P)-binding Rossmann-fold domains"/>
    <property type="match status" value="1"/>
</dbReference>
<dbReference type="PANTHER" id="PTHR24321">
    <property type="entry name" value="DEHYDROGENASES, SHORT CHAIN"/>
    <property type="match status" value="1"/>
</dbReference>
<reference evidence="4" key="1">
    <citation type="journal article" date="2019" name="Environ. Microbiol.">
        <title>Fungal ecological strategies reflected in gene transcription - a case study of two litter decomposers.</title>
        <authorList>
            <person name="Barbi F."/>
            <person name="Kohler A."/>
            <person name="Barry K."/>
            <person name="Baskaran P."/>
            <person name="Daum C."/>
            <person name="Fauchery L."/>
            <person name="Ihrmark K."/>
            <person name="Kuo A."/>
            <person name="LaButti K."/>
            <person name="Lipzen A."/>
            <person name="Morin E."/>
            <person name="Grigoriev I.V."/>
            <person name="Henrissat B."/>
            <person name="Lindahl B."/>
            <person name="Martin F."/>
        </authorList>
    </citation>
    <scope>NUCLEOTIDE SEQUENCE</scope>
    <source>
        <strain evidence="4">JB14</strain>
    </source>
</reference>
<name>A0A6A4HZL9_9AGAR</name>
<evidence type="ECO:0000256" key="1">
    <source>
        <dbReference type="ARBA" id="ARBA00006484"/>
    </source>
</evidence>
<dbReference type="AlphaFoldDB" id="A0A6A4HZL9"/>
<evidence type="ECO:0000313" key="5">
    <source>
        <dbReference type="Proteomes" id="UP000799118"/>
    </source>
</evidence>
<dbReference type="OrthoDB" id="498125at2759"/>
<dbReference type="InterPro" id="IPR020904">
    <property type="entry name" value="Sc_DH/Rdtase_CS"/>
</dbReference>
<dbReference type="PRINTS" id="PR00081">
    <property type="entry name" value="GDHRDH"/>
</dbReference>
<dbReference type="PROSITE" id="PS00061">
    <property type="entry name" value="ADH_SHORT"/>
    <property type="match status" value="1"/>
</dbReference>
<dbReference type="FunFam" id="3.40.50.720:FF:000084">
    <property type="entry name" value="Short-chain dehydrogenase reductase"/>
    <property type="match status" value="1"/>
</dbReference>
<proteinExistence type="inferred from homology"/>
<dbReference type="GO" id="GO:0016491">
    <property type="term" value="F:oxidoreductase activity"/>
    <property type="evidence" value="ECO:0007669"/>
    <property type="project" value="UniProtKB-KW"/>
</dbReference>
<gene>
    <name evidence="4" type="ORF">BT96DRAFT_1017116</name>
</gene>
<evidence type="ECO:0000256" key="2">
    <source>
        <dbReference type="ARBA" id="ARBA00022857"/>
    </source>
</evidence>
<dbReference type="Pfam" id="PF13561">
    <property type="entry name" value="adh_short_C2"/>
    <property type="match status" value="1"/>
</dbReference>
<dbReference type="PANTHER" id="PTHR24321:SF8">
    <property type="entry name" value="ESTRADIOL 17-BETA-DEHYDROGENASE 8-RELATED"/>
    <property type="match status" value="1"/>
</dbReference>
<dbReference type="InterPro" id="IPR036291">
    <property type="entry name" value="NAD(P)-bd_dom_sf"/>
</dbReference>
<keyword evidence="3" id="KW-0560">Oxidoreductase</keyword>
<dbReference type="Proteomes" id="UP000799118">
    <property type="component" value="Unassembled WGS sequence"/>
</dbReference>
<dbReference type="InterPro" id="IPR002347">
    <property type="entry name" value="SDR_fam"/>
</dbReference>
<sequence>MSLTDSRVALITGAAQGIGKAIAIRLASDGFKVALSDLPSKKEQLEAVALEIDQKHPGLGTFVAACRCIPGRASEGNGRIRLAKALGGLDVMVANAGIGGAYKPIIDLSVEEFEQVLRVNLLGVFLCYKYGAKAIIASGRPGGRIIGASSFAGKQGIESLGHYSASKFGVRGLTQSAAMELGQYGITVNAYAPGAILTPLSESIITSGNLSKVVPGLPSFAKVGEPEDIASIVSYLASKEAHYITGQTISVNGGVFFD</sequence>
<keyword evidence="2" id="KW-0521">NADP</keyword>
<dbReference type="PRINTS" id="PR00080">
    <property type="entry name" value="SDRFAMILY"/>
</dbReference>
<evidence type="ECO:0000313" key="4">
    <source>
        <dbReference type="EMBL" id="KAE9403223.1"/>
    </source>
</evidence>
<comment type="similarity">
    <text evidence="1">Belongs to the short-chain dehydrogenases/reductases (SDR) family.</text>
</comment>